<dbReference type="EMBL" id="CP034184">
    <property type="protein sequence ID" value="AZI44358.1"/>
    <property type="molecule type" value="Genomic_DNA"/>
</dbReference>
<feature type="domain" description="Peptidase M15C" evidence="1">
    <location>
        <begin position="125"/>
        <end position="181"/>
    </location>
</feature>
<evidence type="ECO:0000313" key="2">
    <source>
        <dbReference type="EMBL" id="AZI44358.1"/>
    </source>
</evidence>
<keyword evidence="3" id="KW-1185">Reference proteome</keyword>
<dbReference type="InterPro" id="IPR039561">
    <property type="entry name" value="Peptidase_M15C"/>
</dbReference>
<dbReference type="Gene3D" id="3.30.1380.10">
    <property type="match status" value="1"/>
</dbReference>
<proteinExistence type="predicted"/>
<dbReference type="InterPro" id="IPR009045">
    <property type="entry name" value="Zn_M74/Hedgehog-like"/>
</dbReference>
<evidence type="ECO:0000259" key="1">
    <source>
        <dbReference type="Pfam" id="PF13539"/>
    </source>
</evidence>
<name>A0A3G8YGE5_9DEIO</name>
<protein>
    <submittedName>
        <fullName evidence="2">M15 family peptidase</fullName>
    </submittedName>
</protein>
<accession>A0A3G8YGE5</accession>
<organism evidence="2 3">
    <name type="scientific">Deinococcus psychrotolerans</name>
    <dbReference type="NCBI Taxonomy" id="2489213"/>
    <lineage>
        <taxon>Bacteria</taxon>
        <taxon>Thermotogati</taxon>
        <taxon>Deinococcota</taxon>
        <taxon>Deinococci</taxon>
        <taxon>Deinococcales</taxon>
        <taxon>Deinococcaceae</taxon>
        <taxon>Deinococcus</taxon>
    </lineage>
</organism>
<dbReference type="SUPFAM" id="SSF55166">
    <property type="entry name" value="Hedgehog/DD-peptidase"/>
    <property type="match status" value="1"/>
</dbReference>
<sequence>MRPCSPIWRNTMTSNFAAAIAQRPSDTELPFALGRFSYRDNPEQRGAVIPDPAWAATHLVEVDLTQFAGLPSPGGKPAKRLWMHVQVAPVFIATMQEAVRSGLLSKLQEYNGCYVPRHMVWTPGRPLSMHSWGAAIDFDASTNGYGLPFARMQIDRDFVRCVEECGWTWGGPYADGMHFQWSDPLPGTAVQPWQDAMARTAVQADGSIWMRPANLAEQQGTIAPGEPVTGNSGWVTLQDQAGEWTPFSGHAVYRGLLLNLDPSTFDLSVTPT</sequence>
<dbReference type="AlphaFoldDB" id="A0A3G8YGE5"/>
<dbReference type="Pfam" id="PF13539">
    <property type="entry name" value="Peptidase_M15_4"/>
    <property type="match status" value="1"/>
</dbReference>
<dbReference type="Proteomes" id="UP000276417">
    <property type="component" value="Chromosome 2"/>
</dbReference>
<evidence type="ECO:0000313" key="3">
    <source>
        <dbReference type="Proteomes" id="UP000276417"/>
    </source>
</evidence>
<reference evidence="2 3" key="1">
    <citation type="submission" date="2018-11" db="EMBL/GenBank/DDBJ databases">
        <title>Deinococcus shelandsis sp. nov., isolated from South Shetland Islands soil of Antarctica.</title>
        <authorList>
            <person name="Tian J."/>
        </authorList>
    </citation>
    <scope>NUCLEOTIDE SEQUENCE [LARGE SCALE GENOMIC DNA]</scope>
    <source>
        <strain evidence="2 3">S14-83T</strain>
    </source>
</reference>
<dbReference type="KEGG" id="dph:EHF33_15870"/>
<dbReference type="OrthoDB" id="9799970at2"/>
<gene>
    <name evidence="2" type="ORF">EHF33_15870</name>
</gene>
<dbReference type="GO" id="GO:0008233">
    <property type="term" value="F:peptidase activity"/>
    <property type="evidence" value="ECO:0007669"/>
    <property type="project" value="InterPro"/>
</dbReference>